<sequence length="207" mass="23682">MKLSKLEYLTPADHVWFFQTAGLCAQLSDPTVVLSDFGTGGRHNQLWEVWFSKVFDNGFWDSTMEPSPPGDPKENGIEGCVLIGRFKEDLPQSAEDETAWLEVRQNRGPDEPMGQSQSDQARKKNHPAYLRLRTNKLGNSLVVEYVDAKLRWAPEDLIEFREGAAPNFATQAKAMRVQDDYQLRCTGTWNVKLLVYLFPFLVDVHFR</sequence>
<keyword evidence="3" id="KW-1185">Reference proteome</keyword>
<name>A0ABR1TCY8_9PEZI</name>
<evidence type="ECO:0000313" key="3">
    <source>
        <dbReference type="Proteomes" id="UP001444661"/>
    </source>
</evidence>
<dbReference type="Proteomes" id="UP001444661">
    <property type="component" value="Unassembled WGS sequence"/>
</dbReference>
<evidence type="ECO:0000256" key="1">
    <source>
        <dbReference type="SAM" id="MobiDB-lite"/>
    </source>
</evidence>
<accession>A0ABR1TCY8</accession>
<reference evidence="2 3" key="1">
    <citation type="submission" date="2023-01" db="EMBL/GenBank/DDBJ databases">
        <title>Analysis of 21 Apiospora genomes using comparative genomics revels a genus with tremendous synthesis potential of carbohydrate active enzymes and secondary metabolites.</title>
        <authorList>
            <person name="Sorensen T."/>
        </authorList>
    </citation>
    <scope>NUCLEOTIDE SEQUENCE [LARGE SCALE GENOMIC DNA]</scope>
    <source>
        <strain evidence="2 3">CBS 33761</strain>
    </source>
</reference>
<dbReference type="EMBL" id="JAQQWK010000003">
    <property type="protein sequence ID" value="KAK8044453.1"/>
    <property type="molecule type" value="Genomic_DNA"/>
</dbReference>
<organism evidence="2 3">
    <name type="scientific">Apiospora rasikravindrae</name>
    <dbReference type="NCBI Taxonomy" id="990691"/>
    <lineage>
        <taxon>Eukaryota</taxon>
        <taxon>Fungi</taxon>
        <taxon>Dikarya</taxon>
        <taxon>Ascomycota</taxon>
        <taxon>Pezizomycotina</taxon>
        <taxon>Sordariomycetes</taxon>
        <taxon>Xylariomycetidae</taxon>
        <taxon>Amphisphaeriales</taxon>
        <taxon>Apiosporaceae</taxon>
        <taxon>Apiospora</taxon>
    </lineage>
</organism>
<protein>
    <submittedName>
        <fullName evidence="2">Uncharacterized protein</fullName>
    </submittedName>
</protein>
<feature type="region of interest" description="Disordered" evidence="1">
    <location>
        <begin position="105"/>
        <end position="125"/>
    </location>
</feature>
<comment type="caution">
    <text evidence="2">The sequence shown here is derived from an EMBL/GenBank/DDBJ whole genome shotgun (WGS) entry which is preliminary data.</text>
</comment>
<proteinExistence type="predicted"/>
<gene>
    <name evidence="2" type="ORF">PG993_004477</name>
</gene>
<evidence type="ECO:0000313" key="2">
    <source>
        <dbReference type="EMBL" id="KAK8044453.1"/>
    </source>
</evidence>